<feature type="compositionally biased region" description="Gly residues" evidence="2">
    <location>
        <begin position="776"/>
        <end position="796"/>
    </location>
</feature>
<feature type="signal peptide" evidence="3">
    <location>
        <begin position="1"/>
        <end position="32"/>
    </location>
</feature>
<feature type="compositionally biased region" description="Low complexity" evidence="2">
    <location>
        <begin position="816"/>
        <end position="842"/>
    </location>
</feature>
<feature type="region of interest" description="Disordered" evidence="2">
    <location>
        <begin position="738"/>
        <end position="926"/>
    </location>
</feature>
<dbReference type="InterPro" id="IPR051681">
    <property type="entry name" value="Ser/Thr_Kinases-Pseudokinases"/>
</dbReference>
<dbReference type="OrthoDB" id="546205at2759"/>
<dbReference type="EMBL" id="CM008963">
    <property type="protein sequence ID" value="PNW86878.1"/>
    <property type="molecule type" value="Genomic_DNA"/>
</dbReference>
<dbReference type="SUPFAM" id="SSF56112">
    <property type="entry name" value="Protein kinase-like (PK-like)"/>
    <property type="match status" value="1"/>
</dbReference>
<feature type="region of interest" description="Disordered" evidence="2">
    <location>
        <begin position="996"/>
        <end position="1019"/>
    </location>
</feature>
<dbReference type="GO" id="GO:0007165">
    <property type="term" value="P:signal transduction"/>
    <property type="evidence" value="ECO:0000318"/>
    <property type="project" value="GO_Central"/>
</dbReference>
<dbReference type="ExpressionAtlas" id="A0A2K3E252">
    <property type="expression patterns" value="baseline"/>
</dbReference>
<feature type="domain" description="Protein kinase" evidence="4">
    <location>
        <begin position="1083"/>
        <end position="1667"/>
    </location>
</feature>
<dbReference type="Gene3D" id="3.30.200.20">
    <property type="entry name" value="Phosphorylase Kinase, domain 1"/>
    <property type="match status" value="1"/>
</dbReference>
<evidence type="ECO:0000313" key="5">
    <source>
        <dbReference type="EMBL" id="PNW86878.1"/>
    </source>
</evidence>
<evidence type="ECO:0000259" key="4">
    <source>
        <dbReference type="PROSITE" id="PS50011"/>
    </source>
</evidence>
<keyword evidence="1" id="KW-0547">Nucleotide-binding</keyword>
<feature type="compositionally biased region" description="Gly residues" evidence="2">
    <location>
        <begin position="1002"/>
        <end position="1012"/>
    </location>
</feature>
<dbReference type="InterPro" id="IPR000719">
    <property type="entry name" value="Prot_kinase_dom"/>
</dbReference>
<feature type="binding site" evidence="1">
    <location>
        <position position="1110"/>
    </location>
    <ligand>
        <name>ATP</name>
        <dbReference type="ChEBI" id="CHEBI:30616"/>
    </ligand>
</feature>
<feature type="region of interest" description="Disordered" evidence="2">
    <location>
        <begin position="1235"/>
        <end position="1259"/>
    </location>
</feature>
<protein>
    <recommendedName>
        <fullName evidence="4">Protein kinase domain-containing protein</fullName>
    </recommendedName>
</protein>
<evidence type="ECO:0000256" key="3">
    <source>
        <dbReference type="SAM" id="SignalP"/>
    </source>
</evidence>
<dbReference type="PANTHER" id="PTHR44329">
    <property type="entry name" value="SERINE/THREONINE-PROTEIN KINASE TNNI3K-RELATED"/>
    <property type="match status" value="1"/>
</dbReference>
<dbReference type="InterPro" id="IPR017441">
    <property type="entry name" value="Protein_kinase_ATP_BS"/>
</dbReference>
<dbReference type="Proteomes" id="UP000006906">
    <property type="component" value="Chromosome 2"/>
</dbReference>
<dbReference type="PROSITE" id="PS50011">
    <property type="entry name" value="PROTEIN_KINASE_DOM"/>
    <property type="match status" value="1"/>
</dbReference>
<dbReference type="STRING" id="3055.A0A2K3E252"/>
<reference evidence="5 6" key="1">
    <citation type="journal article" date="2007" name="Science">
        <title>The Chlamydomonas genome reveals the evolution of key animal and plant functions.</title>
        <authorList>
            <person name="Merchant S.S."/>
            <person name="Prochnik S.E."/>
            <person name="Vallon O."/>
            <person name="Harris E.H."/>
            <person name="Karpowicz S.J."/>
            <person name="Witman G.B."/>
            <person name="Terry A."/>
            <person name="Salamov A."/>
            <person name="Fritz-Laylin L.K."/>
            <person name="Marechal-Drouard L."/>
            <person name="Marshall W.F."/>
            <person name="Qu L.H."/>
            <person name="Nelson D.R."/>
            <person name="Sanderfoot A.A."/>
            <person name="Spalding M.H."/>
            <person name="Kapitonov V.V."/>
            <person name="Ren Q."/>
            <person name="Ferris P."/>
            <person name="Lindquist E."/>
            <person name="Shapiro H."/>
            <person name="Lucas S.M."/>
            <person name="Grimwood J."/>
            <person name="Schmutz J."/>
            <person name="Cardol P."/>
            <person name="Cerutti H."/>
            <person name="Chanfreau G."/>
            <person name="Chen C.L."/>
            <person name="Cognat V."/>
            <person name="Croft M.T."/>
            <person name="Dent R."/>
            <person name="Dutcher S."/>
            <person name="Fernandez E."/>
            <person name="Fukuzawa H."/>
            <person name="Gonzalez-Ballester D."/>
            <person name="Gonzalez-Halphen D."/>
            <person name="Hallmann A."/>
            <person name="Hanikenne M."/>
            <person name="Hippler M."/>
            <person name="Inwood W."/>
            <person name="Jabbari K."/>
            <person name="Kalanon M."/>
            <person name="Kuras R."/>
            <person name="Lefebvre P.A."/>
            <person name="Lemaire S.D."/>
            <person name="Lobanov A.V."/>
            <person name="Lohr M."/>
            <person name="Manuell A."/>
            <person name="Meier I."/>
            <person name="Mets L."/>
            <person name="Mittag M."/>
            <person name="Mittelmeier T."/>
            <person name="Moroney J.V."/>
            <person name="Moseley J."/>
            <person name="Napoli C."/>
            <person name="Nedelcu A.M."/>
            <person name="Niyogi K."/>
            <person name="Novoselov S.V."/>
            <person name="Paulsen I.T."/>
            <person name="Pazour G."/>
            <person name="Purton S."/>
            <person name="Ral J.P."/>
            <person name="Riano-Pachon D.M."/>
            <person name="Riekhof W."/>
            <person name="Rymarquis L."/>
            <person name="Schroda M."/>
            <person name="Stern D."/>
            <person name="Umen J."/>
            <person name="Willows R."/>
            <person name="Wilson N."/>
            <person name="Zimmer S.L."/>
            <person name="Allmer J."/>
            <person name="Balk J."/>
            <person name="Bisova K."/>
            <person name="Chen C.J."/>
            <person name="Elias M."/>
            <person name="Gendler K."/>
            <person name="Hauser C."/>
            <person name="Lamb M.R."/>
            <person name="Ledford H."/>
            <person name="Long J.C."/>
            <person name="Minagawa J."/>
            <person name="Page M.D."/>
            <person name="Pan J."/>
            <person name="Pootakham W."/>
            <person name="Roje S."/>
            <person name="Rose A."/>
            <person name="Stahlberg E."/>
            <person name="Terauchi A.M."/>
            <person name="Yang P."/>
            <person name="Ball S."/>
            <person name="Bowler C."/>
            <person name="Dieckmann C.L."/>
            <person name="Gladyshev V.N."/>
            <person name="Green P."/>
            <person name="Jorgensen R."/>
            <person name="Mayfield S."/>
            <person name="Mueller-Roeber B."/>
            <person name="Rajamani S."/>
            <person name="Sayre R.T."/>
            <person name="Brokstein P."/>
            <person name="Dubchak I."/>
            <person name="Goodstein D."/>
            <person name="Hornick L."/>
            <person name="Huang Y.W."/>
            <person name="Jhaveri J."/>
            <person name="Luo Y."/>
            <person name="Martinez D."/>
            <person name="Ngau W.C."/>
            <person name="Otillar B."/>
            <person name="Poliakov A."/>
            <person name="Porter A."/>
            <person name="Szajkowski L."/>
            <person name="Werner G."/>
            <person name="Zhou K."/>
            <person name="Grigoriev I.V."/>
            <person name="Rokhsar D.S."/>
            <person name="Grossman A.R."/>
        </authorList>
    </citation>
    <scope>NUCLEOTIDE SEQUENCE [LARGE SCALE GENOMIC DNA]</scope>
    <source>
        <strain evidence="6">CC-503</strain>
    </source>
</reference>
<dbReference type="GO" id="GO:0004674">
    <property type="term" value="F:protein serine/threonine kinase activity"/>
    <property type="evidence" value="ECO:0000318"/>
    <property type="project" value="GO_Central"/>
</dbReference>
<dbReference type="KEGG" id="cre:CHLRE_02g099550v5"/>
<feature type="compositionally biased region" description="Acidic residues" evidence="2">
    <location>
        <begin position="618"/>
        <end position="628"/>
    </location>
</feature>
<evidence type="ECO:0000256" key="2">
    <source>
        <dbReference type="SAM" id="MobiDB-lite"/>
    </source>
</evidence>
<dbReference type="PANTHER" id="PTHR44329:SF214">
    <property type="entry name" value="PROTEIN KINASE DOMAIN-CONTAINING PROTEIN"/>
    <property type="match status" value="1"/>
</dbReference>
<keyword evidence="6" id="KW-1185">Reference proteome</keyword>
<feature type="compositionally biased region" description="Pro residues" evidence="2">
    <location>
        <begin position="447"/>
        <end position="461"/>
    </location>
</feature>
<evidence type="ECO:0000313" key="6">
    <source>
        <dbReference type="Proteomes" id="UP000006906"/>
    </source>
</evidence>
<accession>A0A2K3E252</accession>
<feature type="compositionally biased region" description="Polar residues" evidence="2">
    <location>
        <begin position="648"/>
        <end position="661"/>
    </location>
</feature>
<feature type="chain" id="PRO_5014335477" description="Protein kinase domain-containing protein" evidence="3">
    <location>
        <begin position="33"/>
        <end position="1999"/>
    </location>
</feature>
<dbReference type="Pfam" id="PF07714">
    <property type="entry name" value="PK_Tyr_Ser-Thr"/>
    <property type="match status" value="2"/>
</dbReference>
<name>A0A2K3E252_CHLRE</name>
<dbReference type="PROSITE" id="PS00107">
    <property type="entry name" value="PROTEIN_KINASE_ATP"/>
    <property type="match status" value="1"/>
</dbReference>
<feature type="compositionally biased region" description="Basic residues" evidence="2">
    <location>
        <begin position="1173"/>
        <end position="1182"/>
    </location>
</feature>
<feature type="compositionally biased region" description="Low complexity" evidence="2">
    <location>
        <begin position="501"/>
        <end position="515"/>
    </location>
</feature>
<dbReference type="Gramene" id="PNW86878">
    <property type="protein sequence ID" value="PNW86878"/>
    <property type="gene ID" value="CHLRE_02g099550v5"/>
</dbReference>
<dbReference type="InterPro" id="IPR001245">
    <property type="entry name" value="Ser-Thr/Tyr_kinase_cat_dom"/>
</dbReference>
<feature type="region of interest" description="Disordered" evidence="2">
    <location>
        <begin position="1163"/>
        <end position="1216"/>
    </location>
</feature>
<feature type="region of interest" description="Disordered" evidence="2">
    <location>
        <begin position="443"/>
        <end position="467"/>
    </location>
</feature>
<feature type="region of interest" description="Disordered" evidence="2">
    <location>
        <begin position="1486"/>
        <end position="1507"/>
    </location>
</feature>
<keyword evidence="1" id="KW-0067">ATP-binding</keyword>
<feature type="region of interest" description="Disordered" evidence="2">
    <location>
        <begin position="1978"/>
        <end position="1999"/>
    </location>
</feature>
<feature type="compositionally biased region" description="Low complexity" evidence="2">
    <location>
        <begin position="741"/>
        <end position="756"/>
    </location>
</feature>
<feature type="compositionally biased region" description="Gly residues" evidence="2">
    <location>
        <begin position="1979"/>
        <end position="1991"/>
    </location>
</feature>
<dbReference type="GO" id="GO:0005524">
    <property type="term" value="F:ATP binding"/>
    <property type="evidence" value="ECO:0007669"/>
    <property type="project" value="UniProtKB-UniRule"/>
</dbReference>
<feature type="region of interest" description="Disordered" evidence="2">
    <location>
        <begin position="935"/>
        <end position="954"/>
    </location>
</feature>
<gene>
    <name evidence="5" type="ORF">CHLRE_02g099550v5</name>
</gene>
<feature type="region of interest" description="Disordered" evidence="2">
    <location>
        <begin position="594"/>
        <end position="666"/>
    </location>
</feature>
<dbReference type="GeneID" id="5725572"/>
<dbReference type="InParanoid" id="A0A2K3E252"/>
<feature type="region of interest" description="Disordered" evidence="2">
    <location>
        <begin position="490"/>
        <end position="518"/>
    </location>
</feature>
<dbReference type="Gene3D" id="1.10.510.10">
    <property type="entry name" value="Transferase(Phosphotransferase) domain 1"/>
    <property type="match status" value="2"/>
</dbReference>
<sequence>MALRRAWPCQAPGARLLLGCVALLCLAVAVPAVDELQSGIIVNQNCSTVDSAVTAALQGLTDEASVWHLGSGCSRLEENFVCSPINRSIAIEGAPDGCSVWDTEFDLYQFSAEPGVTVTIRNLTLARALVFTVGYGNMQPSLLHMRPGSRLVLQNVVVRTLCSTVRFYYAALDESVREALEPLANSSTPQPQPQAFVVPSLAVGGLVMENVTFTCDAGTSLPTNSDLVVHGAAMLSSFVAATSSLTLPATIHLAENITLPGIAAPYNPDAPDARVGVITADTTIESMDDATGGAPSSELLFIDANHTAAWMFVQPPARLTLRRLVPTRLRTNIWSPGVMDGVLAGATPLFMVQAPGAGAGATPQQAPGRLFVDVVLVVPAYEVAQVSYWCVMVGIMVPELTWAADFLRSLVWQSDCDVLGRDAVFFRRVRTTATSYTRVRLTSVAPPGVPSDPADAPPPPGASAYPHVTPPLHFASTVAELAEAMAPLQPQDYLASPPPGRSSGRSSSGSSNASSITTTGHAAQLPVVVLVNGSLSLTAAALRAPGGGPRVIRRSVLITPMRRGCSGSAATPTPTGDPPPCTPAIIDLGNVMDGLTGLERSGEDTSTRPPSSIPEVGEGGELEGDDDDAARAAAAEVRRSSGAAAGPRTSSRASSVPSGSTPGMLRSMSAARGRFAARSTTAAAAASAGGRTSNACDEGLSELPTTTRSLASDHSSGFVSLEAGSSVMTDTLQSGVGGVVPGLLDPPTQEGPATTGSIGGGGRAGMAPLRTRRRGGGGGGSGGIGVPSTPGSGGVRVGSRQLVAGLGGSSAGGSGDASVGVMVGGATPRSSSSGLGSGSRPSAAEQLPAAPKSTGAICSPGMAVKTGKRASDTSGGGGSATGLLPVPQPALLMSPADSGMLGPGSSGGSGRHHAGGAASAGAGRVARSAYRVQNTQTRHTHQPLGGNNRRESSHPALLMGGAATVTAPGAGARAASGGACGGGNGELCDPMMSSTQLTTQTFGGGGGGGGGLHSSSPFIDVDGSSPGYSAPMGNVGPMSAATAAAMALSAGGTGAGMGMSSAEPASEVARLISELAGHTAEQLVILEPIGQGGYGTVYKGLWRNLDVAVKTVLFQDRQANVTTPAGTPGLGSQSTLLCSHTQPHVVTTGTAPTTVIEEEDLEDAELGPEDHEHHHREHHHEHHQQGHEHGYGAGGSRRASAELQRPPSRAASTGTPTHASLAHFAAGGHCDRNSASVPLHRVTGAGAPPSSRAASSQSVHCGFLSPSTGGTAFGGIGGGSAHGGSAHGGSAHGGSGTLPVINVSISHMHHPGTQHRGAPHNTPVAGAAAAPPPLGAGVASQQRAVLEAAVSCSVTHPNVVATYHYDITPIRSAAVVCSGGLQVADAQAASRAAMAAGGGVTDWKLYLVQEFCDAGSLASALDRRLFHDATTMPNLALTLCVLADIARGMAHIHTRSIVHGDLNPTNILLRSMGAAAGGAGGGAAGGAGGGSGAGQLPRAPTSGSALGNGPGGCNSGCATPGGSNAGAAGGGPPGANQLRADLGVGLVAKVADFGLCGMLAPGKRHISNALRGTPFYTSPETVATGTLTKASDVYSFGVIAWEVYTGRPPFTHSPERGFVRDDVFPRLPPHVPPTFANLTLACLSADPDQRPTFDQILDRIVQLQSKLAQSLQQRLSRLVASHGAQPGLGPSALVAAASASGGPGSFGASGAGGSGLMAPAGAMSPGGGSAITPGSAAGLLAGGGPVGMGGSGQYTPLFGPSIYTGANGGVVGGGAWMTTTSGFGGGGGGGLMGGTGGAGGAGAMFSTNSYGYAQAGGAYGGNDGGRNGGSNNSIGTIGAGGFVGAGGGFGLPLNAATALPLHVSPPMPGSHVAGASMGAGGTGTSGLGGGSGGGNLGMGLAGFPTYSANAGMLGVPTVFPHVHQHQQQYQKHPHQQAASAGNAMFGAAGGSGVLGGMSAVQAAPLSGSAAASPALAATGGAGVKGHNGGPQAGTAAGRP</sequence>
<feature type="compositionally biased region" description="Gly residues" evidence="2">
    <location>
        <begin position="805"/>
        <end position="815"/>
    </location>
</feature>
<feature type="compositionally biased region" description="Low complexity" evidence="2">
    <location>
        <begin position="1244"/>
        <end position="1256"/>
    </location>
</feature>
<proteinExistence type="predicted"/>
<feature type="compositionally biased region" description="Low complexity" evidence="2">
    <location>
        <begin position="915"/>
        <end position="926"/>
    </location>
</feature>
<keyword evidence="3" id="KW-0732">Signal</keyword>
<evidence type="ECO:0000256" key="1">
    <source>
        <dbReference type="PROSITE-ProRule" id="PRU10141"/>
    </source>
</evidence>
<organism evidence="5 6">
    <name type="scientific">Chlamydomonas reinhardtii</name>
    <name type="common">Chlamydomonas smithii</name>
    <dbReference type="NCBI Taxonomy" id="3055"/>
    <lineage>
        <taxon>Eukaryota</taxon>
        <taxon>Viridiplantae</taxon>
        <taxon>Chlorophyta</taxon>
        <taxon>core chlorophytes</taxon>
        <taxon>Chlorophyceae</taxon>
        <taxon>CS clade</taxon>
        <taxon>Chlamydomonadales</taxon>
        <taxon>Chlamydomonadaceae</taxon>
        <taxon>Chlamydomonas</taxon>
    </lineage>
</organism>
<feature type="compositionally biased region" description="Low complexity" evidence="2">
    <location>
        <begin position="631"/>
        <end position="646"/>
    </location>
</feature>
<dbReference type="InterPro" id="IPR011009">
    <property type="entry name" value="Kinase-like_dom_sf"/>
</dbReference>
<dbReference type="RefSeq" id="XP_042927323.1">
    <property type="nucleotide sequence ID" value="XM_043059689.1"/>
</dbReference>